<dbReference type="EMBL" id="JAURUE010000001">
    <property type="protein sequence ID" value="MDP9608462.1"/>
    <property type="molecule type" value="Genomic_DNA"/>
</dbReference>
<evidence type="ECO:0000313" key="4">
    <source>
        <dbReference type="Proteomes" id="UP001234880"/>
    </source>
</evidence>
<proteinExistence type="predicted"/>
<accession>A0ABT9KJ64</accession>
<reference evidence="3 4" key="1">
    <citation type="submission" date="2023-07" db="EMBL/GenBank/DDBJ databases">
        <title>Sequencing the genomes of 1000 actinobacteria strains.</title>
        <authorList>
            <person name="Klenk H.-P."/>
        </authorList>
    </citation>
    <scope>NUCLEOTIDE SEQUENCE [LARGE SCALE GENOMIC DNA]</scope>
    <source>
        <strain evidence="3 4">DSM 41600</strain>
    </source>
</reference>
<feature type="region of interest" description="Disordered" evidence="1">
    <location>
        <begin position="152"/>
        <end position="171"/>
    </location>
</feature>
<dbReference type="Proteomes" id="UP001234880">
    <property type="component" value="Unassembled WGS sequence"/>
</dbReference>
<dbReference type="Pfam" id="PF11907">
    <property type="entry name" value="DUF3427"/>
    <property type="match status" value="1"/>
</dbReference>
<comment type="caution">
    <text evidence="3">The sequence shown here is derived from an EMBL/GenBank/DDBJ whole genome shotgun (WGS) entry which is preliminary data.</text>
</comment>
<feature type="compositionally biased region" description="Polar residues" evidence="1">
    <location>
        <begin position="154"/>
        <end position="169"/>
    </location>
</feature>
<organism evidence="3 4">
    <name type="scientific">Streptomyces demainii</name>
    <dbReference type="NCBI Taxonomy" id="588122"/>
    <lineage>
        <taxon>Bacteria</taxon>
        <taxon>Bacillati</taxon>
        <taxon>Actinomycetota</taxon>
        <taxon>Actinomycetes</taxon>
        <taxon>Kitasatosporales</taxon>
        <taxon>Streptomycetaceae</taxon>
        <taxon>Streptomyces</taxon>
    </lineage>
</organism>
<name>A0ABT9KJ64_9ACTN</name>
<dbReference type="InterPro" id="IPR021835">
    <property type="entry name" value="DUF3427"/>
</dbReference>
<protein>
    <recommendedName>
        <fullName evidence="2">DUF3427 domain-containing protein</fullName>
    </recommendedName>
</protein>
<evidence type="ECO:0000259" key="2">
    <source>
        <dbReference type="Pfam" id="PF11907"/>
    </source>
</evidence>
<sequence length="237" mass="26553">MLADDAPGYDTLDASGQAYARMLFFSLWPLGGGFSSYADGFASLRQQRAFRSELTQVLTYNLEHTDHYPIPLLGEHSGVPLAIHASYSREEILPALGQAELGGFLPGNFREGVKWCEGIQTDALLITLEKDDKDFSPQTRYKDFAMSPDRFHWESQNQTSASSPTGQRYQQHKARGSHVLLFVRRYKKTDIGGPQPWMLLGPAEYESHEGSKPMGIVWRLQHELPADVWTYSAIAAG</sequence>
<feature type="domain" description="DUF3427" evidence="2">
    <location>
        <begin position="82"/>
        <end position="231"/>
    </location>
</feature>
<keyword evidence="4" id="KW-1185">Reference proteome</keyword>
<evidence type="ECO:0000313" key="3">
    <source>
        <dbReference type="EMBL" id="MDP9608462.1"/>
    </source>
</evidence>
<gene>
    <name evidence="3" type="ORF">JOF35_000739</name>
</gene>
<evidence type="ECO:0000256" key="1">
    <source>
        <dbReference type="SAM" id="MobiDB-lite"/>
    </source>
</evidence>